<evidence type="ECO:0000313" key="3">
    <source>
        <dbReference type="EMBL" id="QRI52858.1"/>
    </source>
</evidence>
<gene>
    <name evidence="3" type="ORF">JQS73_15695</name>
</gene>
<name>A0ABD7CI88_CLOBO</name>
<dbReference type="NCBIfam" id="NF046078">
    <property type="entry name" value="STM4504_CBY0614"/>
    <property type="match status" value="1"/>
</dbReference>
<evidence type="ECO:0000259" key="1">
    <source>
        <dbReference type="Pfam" id="PF18863"/>
    </source>
</evidence>
<evidence type="ECO:0000313" key="4">
    <source>
        <dbReference type="Proteomes" id="UP000663464"/>
    </source>
</evidence>
<dbReference type="Pfam" id="PF22809">
    <property type="entry name" value="DUF7014"/>
    <property type="match status" value="1"/>
</dbReference>
<evidence type="ECO:0008006" key="5">
    <source>
        <dbReference type="Google" id="ProtNLM"/>
    </source>
</evidence>
<proteinExistence type="predicted"/>
<dbReference type="InterPro" id="IPR054280">
    <property type="entry name" value="DUF7014"/>
</dbReference>
<evidence type="ECO:0000259" key="2">
    <source>
        <dbReference type="Pfam" id="PF22809"/>
    </source>
</evidence>
<dbReference type="AlphaFoldDB" id="A0ABD7CI88"/>
<dbReference type="RefSeq" id="WP_047404008.1">
    <property type="nucleotide sequence ID" value="NZ_CP069280.1"/>
</dbReference>
<accession>A0ABD7CI88</accession>
<organism evidence="3 4">
    <name type="scientific">Clostridium botulinum</name>
    <dbReference type="NCBI Taxonomy" id="1491"/>
    <lineage>
        <taxon>Bacteria</taxon>
        <taxon>Bacillati</taxon>
        <taxon>Bacillota</taxon>
        <taxon>Clostridia</taxon>
        <taxon>Eubacteriales</taxon>
        <taxon>Clostridiaceae</taxon>
        <taxon>Clostridium</taxon>
    </lineage>
</organism>
<dbReference type="Proteomes" id="UP000663464">
    <property type="component" value="Chromosome"/>
</dbReference>
<feature type="domain" description="DUF7014" evidence="2">
    <location>
        <begin position="170"/>
        <end position="311"/>
    </location>
</feature>
<protein>
    <recommendedName>
        <fullName evidence="5">Abortive infection protein-like C-terminal domain-containing protein</fullName>
    </recommendedName>
</protein>
<reference evidence="3 4" key="1">
    <citation type="journal article" date="2014" name="J. Infect. Dis.">
        <title>Molecular characterization of a novel botulinum neurotoxin type H gene.</title>
        <authorList>
            <person name="Dover N."/>
            <person name="Barash J.R."/>
            <person name="Hill K.K."/>
            <person name="Xie G."/>
            <person name="Arnon S.S."/>
        </authorList>
    </citation>
    <scope>NUCLEOTIDE SEQUENCE [LARGE SCALE GENOMIC DNA]</scope>
    <source>
        <strain evidence="3 4">IBCA10-7060</strain>
    </source>
</reference>
<sequence length="316" mass="36997">MIFNIYSKRVQKESKQKDIYQYNNIPERLRMQVFYIIDSAVGTSSIWDIVRDILLREYGKEFLVKDCFSNAKDECKEFIKNTFVTNEFLDIVEVTFTIINNDVRRLWESNGESIYKMNQEPDSAIEELNHRFKENNFGYEFVDGQIIKIDRKFTHNEIVKPSLNLLYEEGFESANEEFLIAHKYYKEGCSKDNPNEDFKNSIINCNKAFESTMKIICENKKEKVLTYDPKHEAKKLINDLVDAGIIPKHLENNFHGVRNMLKGLRDSLENGLPVIRNKVGHGKGTEEEWISEEFVTYSINLAATNIVLLVDIYKQL</sequence>
<dbReference type="Pfam" id="PF18863">
    <property type="entry name" value="AbiJ_NTD4"/>
    <property type="match status" value="1"/>
</dbReference>
<feature type="domain" description="HEPN AbiJ-N-terminal" evidence="1">
    <location>
        <begin position="5"/>
        <end position="161"/>
    </location>
</feature>
<dbReference type="InterPro" id="IPR049503">
    <property type="entry name" value="AbiJ_NTD4"/>
</dbReference>
<dbReference type="EMBL" id="CP069280">
    <property type="protein sequence ID" value="QRI52858.1"/>
    <property type="molecule type" value="Genomic_DNA"/>
</dbReference>